<evidence type="ECO:0000256" key="2">
    <source>
        <dbReference type="SAM" id="MobiDB-lite"/>
    </source>
</evidence>
<feature type="coiled-coil region" evidence="1">
    <location>
        <begin position="50"/>
        <end position="82"/>
    </location>
</feature>
<name>A0A8S5LWY0_9CAUD</name>
<evidence type="ECO:0000256" key="1">
    <source>
        <dbReference type="SAM" id="Coils"/>
    </source>
</evidence>
<protein>
    <submittedName>
        <fullName evidence="3">Uncharacterized protein</fullName>
    </submittedName>
</protein>
<organism evidence="3">
    <name type="scientific">Siphoviridae sp. ctPL34</name>
    <dbReference type="NCBI Taxonomy" id="2826322"/>
    <lineage>
        <taxon>Viruses</taxon>
        <taxon>Duplodnaviria</taxon>
        <taxon>Heunggongvirae</taxon>
        <taxon>Uroviricota</taxon>
        <taxon>Caudoviricetes</taxon>
    </lineage>
</organism>
<accession>A0A8S5LWY0</accession>
<reference evidence="3" key="1">
    <citation type="journal article" date="2021" name="Proc. Natl. Acad. Sci. U.S.A.">
        <title>A Catalog of Tens of Thousands of Viruses from Human Metagenomes Reveals Hidden Associations with Chronic Diseases.</title>
        <authorList>
            <person name="Tisza M.J."/>
            <person name="Buck C.B."/>
        </authorList>
    </citation>
    <scope>NUCLEOTIDE SEQUENCE</scope>
    <source>
        <strain evidence="3">CtPL34</strain>
    </source>
</reference>
<keyword evidence="1" id="KW-0175">Coiled coil</keyword>
<proteinExistence type="predicted"/>
<feature type="region of interest" description="Disordered" evidence="2">
    <location>
        <begin position="1"/>
        <end position="22"/>
    </location>
</feature>
<evidence type="ECO:0000313" key="3">
    <source>
        <dbReference type="EMBL" id="DAD74526.1"/>
    </source>
</evidence>
<dbReference type="EMBL" id="BK014761">
    <property type="protein sequence ID" value="DAD74526.1"/>
    <property type="molecule type" value="Genomic_DNA"/>
</dbReference>
<sequence>MPRKAKPIEVPKRPPRSPEEAEDRLISLATTRAEMMLAEGTAPPSVVIHYLKLCTSREKLEQERLRAENKMLKAKAEALEASARGEEAYAEVLRAFRAYSGGGVGEDVL</sequence>